<dbReference type="CDD" id="cd14014">
    <property type="entry name" value="STKc_PknB_like"/>
    <property type="match status" value="1"/>
</dbReference>
<comment type="caution">
    <text evidence="13">The sequence shown here is derived from an EMBL/GenBank/DDBJ whole genome shotgun (WGS) entry which is preliminary data.</text>
</comment>
<dbReference type="PROSITE" id="PS50011">
    <property type="entry name" value="PROTEIN_KINASE_DOM"/>
    <property type="match status" value="1"/>
</dbReference>
<keyword evidence="10" id="KW-0812">Transmembrane</keyword>
<sequence>MIKKGMFIGNRYEVLDKVGSGGMSDVYKAKDHKLNRFVAIKVLKHEFSKDKNFVSKFRVEAQSAARLEHTNIVNVYDVGEDAGLYYIVMELVEGITLKQYIARKKRLSVKEATSIAIQIAQGIECAHNNQIVHRDIKPQNIIISREGKVKVTDFGIAKAASANTINGNAMGSVHYISPEQAKGSYVDERSDIYSLGITMYEMLTGKVPFDGDNTVNIALQHIQNNVPDIRSIIPEMPVSISKIVLKCTQNKPDRRYPKISSLIADLKKSLLNPYDDFVRFDSNEDLSETTLITDSGIKKINPDDGKVVDEKIEKIQDNNDIDAVDPKLDKLITVGGIIAGIIMFIIIVIIITVVVQSNNVEIPTTPQKESSTIDSKQTIVPYVVGMTEDEAQEALHDKALGYQYEGYVYNDEYESGYICKQSVDADSVIDKHTTVILTVSKGSEKLEIPKELVGEKLADVESKLDEIGVNWEIEYEYNSASVDTVLDINPSEGAPVSKGDTVHIKASRGTKISTTTIVPSLIGKKEKDAKSSISAAGLKVGEIRYVNDESVANGKVIRQTVKSGGTIPKGTTIGLVVSLGPVEVTTVPETTTQQVINESKQAVLVKSQLYFEDDNTPVTGGVITVTYSNGQTEATDDASTWDTTIINVPTNQDGTDCTYTLMIGSRIVKINAGG</sequence>
<dbReference type="PANTHER" id="PTHR43289">
    <property type="entry name" value="MITOGEN-ACTIVATED PROTEIN KINASE KINASE KINASE 20-RELATED"/>
    <property type="match status" value="1"/>
</dbReference>
<dbReference type="RefSeq" id="WP_118565544.1">
    <property type="nucleotide sequence ID" value="NZ_JAODBU010000002.1"/>
</dbReference>
<dbReference type="InterPro" id="IPR017441">
    <property type="entry name" value="Protein_kinase_ATP_BS"/>
</dbReference>
<reference evidence="13" key="1">
    <citation type="submission" date="2022-09" db="EMBL/GenBank/DDBJ databases">
        <title>Eubacterium sp. LFL-14 isolated from human feces.</title>
        <authorList>
            <person name="Liu F."/>
        </authorList>
    </citation>
    <scope>NUCLEOTIDE SEQUENCE</scope>
    <source>
        <strain evidence="13">LFL-14</strain>
    </source>
</reference>
<protein>
    <recommendedName>
        <fullName evidence="1">non-specific serine/threonine protein kinase</fullName>
        <ecNumber evidence="1">2.7.11.1</ecNumber>
    </recommendedName>
</protein>
<dbReference type="InterPro" id="IPR005543">
    <property type="entry name" value="PASTA_dom"/>
</dbReference>
<dbReference type="Gene3D" id="3.30.10.20">
    <property type="match status" value="3"/>
</dbReference>
<dbReference type="PROSITE" id="PS51178">
    <property type="entry name" value="PASTA"/>
    <property type="match status" value="2"/>
</dbReference>
<evidence type="ECO:0000256" key="2">
    <source>
        <dbReference type="ARBA" id="ARBA00022527"/>
    </source>
</evidence>
<evidence type="ECO:0000256" key="10">
    <source>
        <dbReference type="SAM" id="Phobius"/>
    </source>
</evidence>
<dbReference type="Pfam" id="PF00069">
    <property type="entry name" value="Pkinase"/>
    <property type="match status" value="1"/>
</dbReference>
<dbReference type="InterPro" id="IPR000719">
    <property type="entry name" value="Prot_kinase_dom"/>
</dbReference>
<dbReference type="Gene3D" id="3.30.200.20">
    <property type="entry name" value="Phosphorylase Kinase, domain 1"/>
    <property type="match status" value="1"/>
</dbReference>
<evidence type="ECO:0000256" key="4">
    <source>
        <dbReference type="ARBA" id="ARBA00022741"/>
    </source>
</evidence>
<dbReference type="EC" id="2.7.11.1" evidence="1"/>
<dbReference type="Pfam" id="PF03793">
    <property type="entry name" value="PASTA"/>
    <property type="match status" value="3"/>
</dbReference>
<dbReference type="PANTHER" id="PTHR43289:SF34">
    <property type="entry name" value="SERINE_THREONINE-PROTEIN KINASE YBDM-RELATED"/>
    <property type="match status" value="1"/>
</dbReference>
<evidence type="ECO:0000256" key="7">
    <source>
        <dbReference type="ARBA" id="ARBA00047899"/>
    </source>
</evidence>
<comment type="catalytic activity">
    <reaction evidence="8">
        <text>L-seryl-[protein] + ATP = O-phospho-L-seryl-[protein] + ADP + H(+)</text>
        <dbReference type="Rhea" id="RHEA:17989"/>
        <dbReference type="Rhea" id="RHEA-COMP:9863"/>
        <dbReference type="Rhea" id="RHEA-COMP:11604"/>
        <dbReference type="ChEBI" id="CHEBI:15378"/>
        <dbReference type="ChEBI" id="CHEBI:29999"/>
        <dbReference type="ChEBI" id="CHEBI:30616"/>
        <dbReference type="ChEBI" id="CHEBI:83421"/>
        <dbReference type="ChEBI" id="CHEBI:456216"/>
        <dbReference type="EC" id="2.7.11.1"/>
    </reaction>
</comment>
<dbReference type="PROSITE" id="PS00107">
    <property type="entry name" value="PROTEIN_KINASE_ATP"/>
    <property type="match status" value="1"/>
</dbReference>
<feature type="binding site" evidence="9">
    <location>
        <position position="41"/>
    </location>
    <ligand>
        <name>ATP</name>
        <dbReference type="ChEBI" id="CHEBI:30616"/>
    </ligand>
</feature>
<evidence type="ECO:0000256" key="9">
    <source>
        <dbReference type="PROSITE-ProRule" id="PRU10141"/>
    </source>
</evidence>
<feature type="domain" description="PASTA" evidence="12">
    <location>
        <begin position="512"/>
        <end position="579"/>
    </location>
</feature>
<proteinExistence type="predicted"/>
<evidence type="ECO:0000256" key="1">
    <source>
        <dbReference type="ARBA" id="ARBA00012513"/>
    </source>
</evidence>
<evidence type="ECO:0000256" key="8">
    <source>
        <dbReference type="ARBA" id="ARBA00048679"/>
    </source>
</evidence>
<dbReference type="SUPFAM" id="SSF56112">
    <property type="entry name" value="Protein kinase-like (PK-like)"/>
    <property type="match status" value="1"/>
</dbReference>
<dbReference type="Proteomes" id="UP001431199">
    <property type="component" value="Unassembled WGS sequence"/>
</dbReference>
<dbReference type="PROSITE" id="PS00108">
    <property type="entry name" value="PROTEIN_KINASE_ST"/>
    <property type="match status" value="1"/>
</dbReference>
<keyword evidence="4 9" id="KW-0547">Nucleotide-binding</keyword>
<keyword evidence="2" id="KW-0723">Serine/threonine-protein kinase</keyword>
<dbReference type="CDD" id="cd06577">
    <property type="entry name" value="PASTA_pknB"/>
    <property type="match status" value="3"/>
</dbReference>
<dbReference type="Gene3D" id="1.10.510.10">
    <property type="entry name" value="Transferase(Phosphotransferase) domain 1"/>
    <property type="match status" value="1"/>
</dbReference>
<gene>
    <name evidence="13" type="primary">pknB</name>
    <name evidence="13" type="ORF">N5B56_01980</name>
</gene>
<evidence type="ECO:0000259" key="11">
    <source>
        <dbReference type="PROSITE" id="PS50011"/>
    </source>
</evidence>
<evidence type="ECO:0000313" key="13">
    <source>
        <dbReference type="EMBL" id="MCT7397857.1"/>
    </source>
</evidence>
<dbReference type="InterPro" id="IPR011009">
    <property type="entry name" value="Kinase-like_dom_sf"/>
</dbReference>
<feature type="domain" description="Protein kinase" evidence="11">
    <location>
        <begin position="12"/>
        <end position="271"/>
    </location>
</feature>
<accession>A0ABT2LX35</accession>
<keyword evidence="10" id="KW-1133">Transmembrane helix</keyword>
<dbReference type="SMART" id="SM00220">
    <property type="entry name" value="S_TKc"/>
    <property type="match status" value="1"/>
</dbReference>
<evidence type="ECO:0000313" key="14">
    <source>
        <dbReference type="Proteomes" id="UP001431199"/>
    </source>
</evidence>
<dbReference type="GO" id="GO:0016301">
    <property type="term" value="F:kinase activity"/>
    <property type="evidence" value="ECO:0007669"/>
    <property type="project" value="UniProtKB-KW"/>
</dbReference>
<dbReference type="InterPro" id="IPR008271">
    <property type="entry name" value="Ser/Thr_kinase_AS"/>
</dbReference>
<keyword evidence="6 9" id="KW-0067">ATP-binding</keyword>
<dbReference type="NCBIfam" id="NF033483">
    <property type="entry name" value="PknB_PASTA_kin"/>
    <property type="match status" value="1"/>
</dbReference>
<name>A0ABT2LX35_9FIRM</name>
<organism evidence="13 14">
    <name type="scientific">Eubacterium album</name>
    <dbReference type="NCBI Taxonomy" id="2978477"/>
    <lineage>
        <taxon>Bacteria</taxon>
        <taxon>Bacillati</taxon>
        <taxon>Bacillota</taxon>
        <taxon>Clostridia</taxon>
        <taxon>Eubacteriales</taxon>
        <taxon>Eubacteriaceae</taxon>
        <taxon>Eubacterium</taxon>
    </lineage>
</organism>
<evidence type="ECO:0000256" key="3">
    <source>
        <dbReference type="ARBA" id="ARBA00022679"/>
    </source>
</evidence>
<evidence type="ECO:0000256" key="5">
    <source>
        <dbReference type="ARBA" id="ARBA00022777"/>
    </source>
</evidence>
<keyword evidence="3" id="KW-0808">Transferase</keyword>
<comment type="catalytic activity">
    <reaction evidence="7">
        <text>L-threonyl-[protein] + ATP = O-phospho-L-threonyl-[protein] + ADP + H(+)</text>
        <dbReference type="Rhea" id="RHEA:46608"/>
        <dbReference type="Rhea" id="RHEA-COMP:11060"/>
        <dbReference type="Rhea" id="RHEA-COMP:11605"/>
        <dbReference type="ChEBI" id="CHEBI:15378"/>
        <dbReference type="ChEBI" id="CHEBI:30013"/>
        <dbReference type="ChEBI" id="CHEBI:30616"/>
        <dbReference type="ChEBI" id="CHEBI:61977"/>
        <dbReference type="ChEBI" id="CHEBI:456216"/>
        <dbReference type="EC" id="2.7.11.1"/>
    </reaction>
</comment>
<keyword evidence="10" id="KW-0472">Membrane</keyword>
<dbReference type="EMBL" id="JAODBU010000002">
    <property type="protein sequence ID" value="MCT7397857.1"/>
    <property type="molecule type" value="Genomic_DNA"/>
</dbReference>
<evidence type="ECO:0000259" key="12">
    <source>
        <dbReference type="PROSITE" id="PS51178"/>
    </source>
</evidence>
<evidence type="ECO:0000256" key="6">
    <source>
        <dbReference type="ARBA" id="ARBA00022840"/>
    </source>
</evidence>
<feature type="transmembrane region" description="Helical" evidence="10">
    <location>
        <begin position="331"/>
        <end position="355"/>
    </location>
</feature>
<keyword evidence="14" id="KW-1185">Reference proteome</keyword>
<dbReference type="SMART" id="SM00740">
    <property type="entry name" value="PASTA"/>
    <property type="match status" value="3"/>
</dbReference>
<keyword evidence="5 13" id="KW-0418">Kinase</keyword>
<feature type="domain" description="PASTA" evidence="12">
    <location>
        <begin position="374"/>
        <end position="441"/>
    </location>
</feature>